<organism evidence="1 2">
    <name type="scientific">Streptomyces fradiae ATCC 10745 = DSM 40063</name>
    <dbReference type="NCBI Taxonomy" id="1319510"/>
    <lineage>
        <taxon>Bacteria</taxon>
        <taxon>Bacillati</taxon>
        <taxon>Actinomycetota</taxon>
        <taxon>Actinomycetes</taxon>
        <taxon>Kitasatosporales</taxon>
        <taxon>Streptomycetaceae</taxon>
        <taxon>Streptomyces</taxon>
    </lineage>
</organism>
<evidence type="ECO:0008006" key="3">
    <source>
        <dbReference type="Google" id="ProtNLM"/>
    </source>
</evidence>
<dbReference type="Proteomes" id="UP000731519">
    <property type="component" value="Unassembled WGS sequence"/>
</dbReference>
<gene>
    <name evidence="1" type="ORF">K701_29555</name>
</gene>
<accession>A0ABQ6XKK6</accession>
<reference evidence="1 2" key="1">
    <citation type="submission" date="2013-05" db="EMBL/GenBank/DDBJ databases">
        <title>Genome Sequence of Streptomyces fradiae.</title>
        <authorList>
            <person name="Kirby R."/>
        </authorList>
    </citation>
    <scope>NUCLEOTIDE SEQUENCE [LARGE SCALE GENOMIC DNA]</scope>
    <source>
        <strain evidence="1 2">ATCC 10745</strain>
    </source>
</reference>
<keyword evidence="2" id="KW-1185">Reference proteome</keyword>
<sequence>MTCWFCGADNPPGANRCGFCNHRADDGPNALAPLYGPDDHDALNHTMQLLGDDLALDHTLTGDWHTALRQAAAKWANEGTTLAA</sequence>
<comment type="caution">
    <text evidence="1">The sequence shown here is derived from an EMBL/GenBank/DDBJ whole genome shotgun (WGS) entry which is preliminary data.</text>
</comment>
<dbReference type="EMBL" id="ASYR01000057">
    <property type="protein sequence ID" value="KAF0646313.1"/>
    <property type="molecule type" value="Genomic_DNA"/>
</dbReference>
<evidence type="ECO:0000313" key="2">
    <source>
        <dbReference type="Proteomes" id="UP000731519"/>
    </source>
</evidence>
<name>A0ABQ6XKK6_STRFR</name>
<evidence type="ECO:0000313" key="1">
    <source>
        <dbReference type="EMBL" id="KAF0646313.1"/>
    </source>
</evidence>
<dbReference type="RefSeq" id="WP_031136966.1">
    <property type="nucleotide sequence ID" value="NZ_ASYR01000057.1"/>
</dbReference>
<protein>
    <recommendedName>
        <fullName evidence="3">RanBP2-type domain-containing protein</fullName>
    </recommendedName>
</protein>
<proteinExistence type="predicted"/>